<evidence type="ECO:0000256" key="3">
    <source>
        <dbReference type="RuleBase" id="RU003719"/>
    </source>
</evidence>
<gene>
    <name evidence="6" type="ORF">SBA_ch1_02150</name>
</gene>
<reference evidence="6" key="1">
    <citation type="submission" date="2018-07" db="EMBL/GenBank/DDBJ databases">
        <title>Complete genome sequence of Sphingomonas bisphenolicum strain AO1, a bisphenol A degradative bacterium isolated from Japanese farm field.</title>
        <authorList>
            <person name="Murakami M."/>
            <person name="Koh M."/>
            <person name="Koba S."/>
            <person name="Matsumura Y."/>
        </authorList>
    </citation>
    <scope>NUCLEOTIDE SEQUENCE</scope>
    <source>
        <strain evidence="6">AO1</strain>
    </source>
</reference>
<evidence type="ECO:0000313" key="6">
    <source>
        <dbReference type="EMBL" id="BBF68015.1"/>
    </source>
</evidence>
<keyword evidence="7" id="KW-1185">Reference proteome</keyword>
<evidence type="ECO:0000256" key="1">
    <source>
        <dbReference type="ARBA" id="ARBA00023002"/>
    </source>
</evidence>
<accession>A0ABN5WC88</accession>
<dbReference type="PANTHER" id="PTHR10996">
    <property type="entry name" value="2-HYDROXYACID DEHYDROGENASE-RELATED"/>
    <property type="match status" value="1"/>
</dbReference>
<evidence type="ECO:0000259" key="5">
    <source>
        <dbReference type="Pfam" id="PF02826"/>
    </source>
</evidence>
<dbReference type="EMBL" id="AP018817">
    <property type="protein sequence ID" value="BBF68015.1"/>
    <property type="molecule type" value="Genomic_DNA"/>
</dbReference>
<feature type="domain" description="D-isomer specific 2-hydroxyacid dehydrogenase catalytic" evidence="4">
    <location>
        <begin position="44"/>
        <end position="313"/>
    </location>
</feature>
<evidence type="ECO:0000313" key="7">
    <source>
        <dbReference type="Proteomes" id="UP001059971"/>
    </source>
</evidence>
<keyword evidence="2" id="KW-0520">NAD</keyword>
<organism evidence="6 7">
    <name type="scientific">Sphingomonas bisphenolicum</name>
    <dbReference type="NCBI Taxonomy" id="296544"/>
    <lineage>
        <taxon>Bacteria</taxon>
        <taxon>Pseudomonadati</taxon>
        <taxon>Pseudomonadota</taxon>
        <taxon>Alphaproteobacteria</taxon>
        <taxon>Sphingomonadales</taxon>
        <taxon>Sphingomonadaceae</taxon>
        <taxon>Sphingomonas</taxon>
    </lineage>
</organism>
<proteinExistence type="inferred from homology"/>
<feature type="domain" description="D-isomer specific 2-hydroxyacid dehydrogenase NAD-binding" evidence="5">
    <location>
        <begin position="112"/>
        <end position="281"/>
    </location>
</feature>
<dbReference type="InterPro" id="IPR036291">
    <property type="entry name" value="NAD(P)-bd_dom_sf"/>
</dbReference>
<dbReference type="SUPFAM" id="SSF51735">
    <property type="entry name" value="NAD(P)-binding Rossmann-fold domains"/>
    <property type="match status" value="1"/>
</dbReference>
<keyword evidence="1 3" id="KW-0560">Oxidoreductase</keyword>
<dbReference type="Pfam" id="PF02826">
    <property type="entry name" value="2-Hacid_dh_C"/>
    <property type="match status" value="1"/>
</dbReference>
<evidence type="ECO:0000256" key="2">
    <source>
        <dbReference type="ARBA" id="ARBA00023027"/>
    </source>
</evidence>
<dbReference type="RefSeq" id="WP_261935596.1">
    <property type="nucleotide sequence ID" value="NZ_AP018817.1"/>
</dbReference>
<dbReference type="SUPFAM" id="SSF52283">
    <property type="entry name" value="Formate/glycerate dehydrogenase catalytic domain-like"/>
    <property type="match status" value="1"/>
</dbReference>
<protein>
    <submittedName>
        <fullName evidence="6">Dihydrofolate reductase</fullName>
    </submittedName>
</protein>
<dbReference type="CDD" id="cd12156">
    <property type="entry name" value="HPPR"/>
    <property type="match status" value="1"/>
</dbReference>
<dbReference type="PANTHER" id="PTHR10996:SF178">
    <property type="entry name" value="2-HYDROXYACID DEHYDROGENASE YGL185C-RELATED"/>
    <property type="match status" value="1"/>
</dbReference>
<comment type="similarity">
    <text evidence="3">Belongs to the D-isomer specific 2-hydroxyacid dehydrogenase family.</text>
</comment>
<dbReference type="Pfam" id="PF00389">
    <property type="entry name" value="2-Hacid_dh"/>
    <property type="match status" value="1"/>
</dbReference>
<dbReference type="InterPro" id="IPR050223">
    <property type="entry name" value="D-isomer_2-hydroxyacid_DH"/>
</dbReference>
<name>A0ABN5WC88_9SPHN</name>
<dbReference type="InterPro" id="IPR006139">
    <property type="entry name" value="D-isomer_2_OHA_DH_cat_dom"/>
</dbReference>
<evidence type="ECO:0000259" key="4">
    <source>
        <dbReference type="Pfam" id="PF00389"/>
    </source>
</evidence>
<dbReference type="Proteomes" id="UP001059971">
    <property type="component" value="Chromosome 1"/>
</dbReference>
<dbReference type="InterPro" id="IPR006140">
    <property type="entry name" value="D-isomer_DH_NAD-bd"/>
</dbReference>
<sequence>MADTIALQLCPLSEYLEAELAARCPSLRWFEMDDAARTGWLEANAGKVALVVTGGHLGCSNDLIAALPSLKLIAINGVGYDKVDVAFANGRGVDVSTTPDVLTDDVADLAVGLTIGLLRRLPAADRFVRDGRWMEEAFPLGRKVSGRRFGIVGLGRIGRAIADRLSGFGTVAYHGRSAKDAPYRFEPDLAALARESDILVLACAATEATRNLIDAGILTALGAEGYLVNVARGSVVDEAALIAALDSGGIAGAALDVFAEEPSAPAGLIASDRTHLAPHIASATVETRIAMADLVLANVDALLAGRRPPTALNLS</sequence>
<dbReference type="Gene3D" id="3.40.50.720">
    <property type="entry name" value="NAD(P)-binding Rossmann-like Domain"/>
    <property type="match status" value="2"/>
</dbReference>